<reference evidence="2 3" key="1">
    <citation type="submission" date="2019-09" db="EMBL/GenBank/DDBJ databases">
        <title>Genome Sequences of Streptomyces kaniharaensis ATCC 21070.</title>
        <authorList>
            <person name="Zhu W."/>
            <person name="De Crecy-Lagard V."/>
            <person name="Richards N.G."/>
        </authorList>
    </citation>
    <scope>NUCLEOTIDE SEQUENCE [LARGE SCALE GENOMIC DNA]</scope>
    <source>
        <strain evidence="2 3">SF-557</strain>
    </source>
</reference>
<evidence type="ECO:0000313" key="2">
    <source>
        <dbReference type="EMBL" id="MQS10890.1"/>
    </source>
</evidence>
<dbReference type="InterPro" id="IPR021246">
    <property type="entry name" value="DUF2797"/>
</dbReference>
<accession>A0A6N7KHF3</accession>
<keyword evidence="3" id="KW-1185">Reference proteome</keyword>
<dbReference type="EMBL" id="WBOF01000001">
    <property type="protein sequence ID" value="MQS10890.1"/>
    <property type="molecule type" value="Genomic_DNA"/>
</dbReference>
<protein>
    <submittedName>
        <fullName evidence="2">DUF2797 domain-containing protein</fullName>
    </submittedName>
</protein>
<comment type="caution">
    <text evidence="2">The sequence shown here is derived from an EMBL/GenBank/DDBJ whole genome shotgun (WGS) entry which is preliminary data.</text>
</comment>
<gene>
    <name evidence="2" type="ORF">F7Q99_00990</name>
</gene>
<dbReference type="AlphaFoldDB" id="A0A6N7KHF3"/>
<name>A0A6N7KHF3_9ACTN</name>
<proteinExistence type="predicted"/>
<feature type="region of interest" description="Disordered" evidence="1">
    <location>
        <begin position="35"/>
        <end position="55"/>
    </location>
</feature>
<dbReference type="OrthoDB" id="3171606at2"/>
<evidence type="ECO:0000313" key="3">
    <source>
        <dbReference type="Proteomes" id="UP000450000"/>
    </source>
</evidence>
<sequence>MHCSGGMRAAIPRLFPGGRARCQCRQVASLFRRGGTDVTTAPQHPDRPGGWISTGLSWHEGRPRLGAVHGTRTHERVVAAGTEVGWLLGGPRRCTGAWLAGATERTPCPHHAAIDPHGGAVQCPACQSVDRGLALARDQILDDGRTYLLYLAWFGDGLLKVGLTAEQRGDSRLLEQGALAYVFTARGGLPAIRRAELTVAASGLARERFKSRAKTDRWWTHGDAPHRREVLADARARAHQLLDGHALELLADRPVTDHVDRFGLAGGAPESYRYVGGLAHGAVLTGTLRPPVGRHLFLDQADGSGPLLLDTRLLTGWTLTAVAGRATTGVALEERVRPPEPDTQEALF</sequence>
<dbReference type="Proteomes" id="UP000450000">
    <property type="component" value="Unassembled WGS sequence"/>
</dbReference>
<dbReference type="Pfam" id="PF10977">
    <property type="entry name" value="DUF2797"/>
    <property type="match status" value="1"/>
</dbReference>
<evidence type="ECO:0000256" key="1">
    <source>
        <dbReference type="SAM" id="MobiDB-lite"/>
    </source>
</evidence>
<organism evidence="2 3">
    <name type="scientific">Streptomyces kaniharaensis</name>
    <dbReference type="NCBI Taxonomy" id="212423"/>
    <lineage>
        <taxon>Bacteria</taxon>
        <taxon>Bacillati</taxon>
        <taxon>Actinomycetota</taxon>
        <taxon>Actinomycetes</taxon>
        <taxon>Kitasatosporales</taxon>
        <taxon>Streptomycetaceae</taxon>
        <taxon>Streptomyces</taxon>
    </lineage>
</organism>